<evidence type="ECO:0000256" key="4">
    <source>
        <dbReference type="ARBA" id="ARBA00022771"/>
    </source>
</evidence>
<keyword evidence="7" id="KW-0804">Transcription</keyword>
<dbReference type="InterPro" id="IPR000812">
    <property type="entry name" value="TFIIB"/>
</dbReference>
<keyword evidence="5" id="KW-0862">Zinc</keyword>
<proteinExistence type="inferred from homology"/>
<comment type="subcellular location">
    <subcellularLocation>
        <location evidence="1">Nucleus</location>
    </subcellularLocation>
</comment>
<dbReference type="PANTHER" id="PTHR11618:SF4">
    <property type="entry name" value="TRANSCRIPTION FACTOR IIIB 90 KDA SUBUNIT"/>
    <property type="match status" value="1"/>
</dbReference>
<name>A0A4P9XYD0_9FUNG</name>
<dbReference type="EMBL" id="KZ988961">
    <property type="protein sequence ID" value="RKP11377.1"/>
    <property type="molecule type" value="Genomic_DNA"/>
</dbReference>
<dbReference type="GO" id="GO:0017025">
    <property type="term" value="F:TBP-class protein binding"/>
    <property type="evidence" value="ECO:0007669"/>
    <property type="project" value="InterPro"/>
</dbReference>
<dbReference type="GO" id="GO:0005634">
    <property type="term" value="C:nucleus"/>
    <property type="evidence" value="ECO:0007669"/>
    <property type="project" value="UniProtKB-SubCell"/>
</dbReference>
<dbReference type="InterPro" id="IPR013150">
    <property type="entry name" value="TFIIB_cyclin"/>
</dbReference>
<dbReference type="InterPro" id="IPR036915">
    <property type="entry name" value="Cyclin-like_sf"/>
</dbReference>
<dbReference type="PANTHER" id="PTHR11618">
    <property type="entry name" value="TRANSCRIPTION INITIATION FACTOR IIB-RELATED"/>
    <property type="match status" value="1"/>
</dbReference>
<dbReference type="GO" id="GO:0008270">
    <property type="term" value="F:zinc ion binding"/>
    <property type="evidence" value="ECO:0007669"/>
    <property type="project" value="UniProtKB-KW"/>
</dbReference>
<dbReference type="GO" id="GO:0097550">
    <property type="term" value="C:transcription preinitiation complex"/>
    <property type="evidence" value="ECO:0007669"/>
    <property type="project" value="TreeGrafter"/>
</dbReference>
<keyword evidence="3" id="KW-0479">Metal-binding</keyword>
<evidence type="ECO:0000256" key="1">
    <source>
        <dbReference type="ARBA" id="ARBA00004123"/>
    </source>
</evidence>
<dbReference type="GO" id="GO:0001006">
    <property type="term" value="F:RNA polymerase III type 3 promoter sequence-specific DNA binding"/>
    <property type="evidence" value="ECO:0007669"/>
    <property type="project" value="TreeGrafter"/>
</dbReference>
<dbReference type="OrthoDB" id="10540607at2759"/>
<dbReference type="GO" id="GO:0000995">
    <property type="term" value="F:RNA polymerase III general transcription initiation factor activity"/>
    <property type="evidence" value="ECO:0007669"/>
    <property type="project" value="TreeGrafter"/>
</dbReference>
<dbReference type="Pfam" id="PF00382">
    <property type="entry name" value="TFIIB"/>
    <property type="match status" value="1"/>
</dbReference>
<dbReference type="SUPFAM" id="SSF47954">
    <property type="entry name" value="Cyclin-like"/>
    <property type="match status" value="1"/>
</dbReference>
<accession>A0A4P9XYD0</accession>
<evidence type="ECO:0000313" key="10">
    <source>
        <dbReference type="EMBL" id="RKP11377.1"/>
    </source>
</evidence>
<keyword evidence="11" id="KW-1185">Reference proteome</keyword>
<evidence type="ECO:0000256" key="6">
    <source>
        <dbReference type="ARBA" id="ARBA00023015"/>
    </source>
</evidence>
<evidence type="ECO:0000313" key="11">
    <source>
        <dbReference type="Proteomes" id="UP000267251"/>
    </source>
</evidence>
<dbReference type="GO" id="GO:0070897">
    <property type="term" value="P:transcription preinitiation complex assembly"/>
    <property type="evidence" value="ECO:0007669"/>
    <property type="project" value="InterPro"/>
</dbReference>
<evidence type="ECO:0000256" key="8">
    <source>
        <dbReference type="ARBA" id="ARBA00023242"/>
    </source>
</evidence>
<dbReference type="GO" id="GO:0000126">
    <property type="term" value="C:transcription factor TFIIIB complex"/>
    <property type="evidence" value="ECO:0007669"/>
    <property type="project" value="TreeGrafter"/>
</dbReference>
<keyword evidence="8" id="KW-0539">Nucleus</keyword>
<protein>
    <recommendedName>
        <fullName evidence="9">Transcription factor TFIIB cyclin-like domain-containing protein</fullName>
    </recommendedName>
</protein>
<keyword evidence="6" id="KW-0805">Transcription regulation</keyword>
<dbReference type="Gene3D" id="1.10.472.170">
    <property type="match status" value="1"/>
</dbReference>
<evidence type="ECO:0000256" key="7">
    <source>
        <dbReference type="ARBA" id="ARBA00023163"/>
    </source>
</evidence>
<comment type="similarity">
    <text evidence="2">Belongs to the TFIIB family.</text>
</comment>
<keyword evidence="4" id="KW-0863">Zinc-finger</keyword>
<dbReference type="AlphaFoldDB" id="A0A4P9XYD0"/>
<evidence type="ECO:0000256" key="2">
    <source>
        <dbReference type="ARBA" id="ARBA00010857"/>
    </source>
</evidence>
<reference evidence="11" key="1">
    <citation type="journal article" date="2018" name="Nat. Microbiol.">
        <title>Leveraging single-cell genomics to expand the fungal tree of life.</title>
        <authorList>
            <person name="Ahrendt S.R."/>
            <person name="Quandt C.A."/>
            <person name="Ciobanu D."/>
            <person name="Clum A."/>
            <person name="Salamov A."/>
            <person name="Andreopoulos B."/>
            <person name="Cheng J.F."/>
            <person name="Woyke T."/>
            <person name="Pelin A."/>
            <person name="Henrissat B."/>
            <person name="Reynolds N.K."/>
            <person name="Benny G.L."/>
            <person name="Smith M.E."/>
            <person name="James T.Y."/>
            <person name="Grigoriev I.V."/>
        </authorList>
    </citation>
    <scope>NUCLEOTIDE SEQUENCE [LARGE SCALE GENOMIC DNA]</scope>
</reference>
<evidence type="ECO:0000256" key="5">
    <source>
        <dbReference type="ARBA" id="ARBA00022833"/>
    </source>
</evidence>
<feature type="non-terminal residue" evidence="10">
    <location>
        <position position="209"/>
    </location>
</feature>
<dbReference type="CDD" id="cd00043">
    <property type="entry name" value="CYCLIN_SF"/>
    <property type="match status" value="1"/>
</dbReference>
<evidence type="ECO:0000256" key="3">
    <source>
        <dbReference type="ARBA" id="ARBA00022723"/>
    </source>
</evidence>
<feature type="domain" description="Transcription factor TFIIB cyclin-like" evidence="9">
    <location>
        <begin position="94"/>
        <end position="174"/>
    </location>
</feature>
<organism evidence="10 11">
    <name type="scientific">Piptocephalis cylindrospora</name>
    <dbReference type="NCBI Taxonomy" id="1907219"/>
    <lineage>
        <taxon>Eukaryota</taxon>
        <taxon>Fungi</taxon>
        <taxon>Fungi incertae sedis</taxon>
        <taxon>Zoopagomycota</taxon>
        <taxon>Zoopagomycotina</taxon>
        <taxon>Zoopagomycetes</taxon>
        <taxon>Zoopagales</taxon>
        <taxon>Piptocephalidaceae</taxon>
        <taxon>Piptocephalis</taxon>
    </lineage>
</organism>
<evidence type="ECO:0000259" key="9">
    <source>
        <dbReference type="Pfam" id="PF00382"/>
    </source>
</evidence>
<sequence>MATCTHPEVEEHDGETYCIRCGLLIRVPSTAAQEVSLLGTQDQQDTSFLLTETGRQRVDRRGKPISTNLPPRIRGRSAASLRDRMDGRVRRGERAHRAIRQLAQSLGIGPGRIQERAKYLLEKVQQTVPRTHLRPSLVAAAMYAASREGHDSLSLRRVAQTSGCTVGLVGKTYMRTRGILGLPASLIDPILFIRDHLAQILSVLREDKD</sequence>
<dbReference type="Proteomes" id="UP000267251">
    <property type="component" value="Unassembled WGS sequence"/>
</dbReference>
<gene>
    <name evidence="10" type="ORF">BJ684DRAFT_18024</name>
</gene>